<reference evidence="2 3" key="1">
    <citation type="submission" date="2018-11" db="EMBL/GenBank/DDBJ databases">
        <title>Sequencing the genomes of 1000 actinobacteria strains.</title>
        <authorList>
            <person name="Klenk H.-P."/>
        </authorList>
    </citation>
    <scope>NUCLEOTIDE SEQUENCE [LARGE SCALE GENOMIC DNA]</scope>
    <source>
        <strain evidence="2 3">DSM 11294</strain>
    </source>
</reference>
<organism evidence="2 3">
    <name type="scientific">Bogoriella caseilytica</name>
    <dbReference type="NCBI Taxonomy" id="56055"/>
    <lineage>
        <taxon>Bacteria</taxon>
        <taxon>Bacillati</taxon>
        <taxon>Actinomycetota</taxon>
        <taxon>Actinomycetes</taxon>
        <taxon>Micrococcales</taxon>
        <taxon>Bogoriellaceae</taxon>
        <taxon>Bogoriella</taxon>
    </lineage>
</organism>
<dbReference type="InterPro" id="IPR029068">
    <property type="entry name" value="Glyas_Bleomycin-R_OHBP_Dase"/>
</dbReference>
<proteinExistence type="predicted"/>
<dbReference type="RefSeq" id="WP_123304398.1">
    <property type="nucleotide sequence ID" value="NZ_RKHK01000001.1"/>
</dbReference>
<sequence>MVIPATLDHLVLAGPRLSEAVEHTADLLGVRPAAGGRHPGAGTANALVAFTHQGRRSPWYLEVIGPDPQRQTTGPVTIFGIDRRTAPALATWAIHPENIEATARAGRAAGVPYAEISPLSRRTPSGELLEWLLAFQEPGESEEPLVPFLIDWGSTAHPALAELPTVELLGLHAEHPAPEVLSRQYAAIGLDVEVRPAARPALVARLAGPAGEVELR</sequence>
<dbReference type="PANTHER" id="PTHR40265">
    <property type="entry name" value="BLL2707 PROTEIN"/>
    <property type="match status" value="1"/>
</dbReference>
<gene>
    <name evidence="2" type="ORF">EDD31_2457</name>
</gene>
<comment type="caution">
    <text evidence="2">The sequence shown here is derived from an EMBL/GenBank/DDBJ whole genome shotgun (WGS) entry which is preliminary data.</text>
</comment>
<evidence type="ECO:0000259" key="1">
    <source>
        <dbReference type="Pfam" id="PF13468"/>
    </source>
</evidence>
<feature type="domain" description="Glyoxalase-like" evidence="1">
    <location>
        <begin position="7"/>
        <end position="188"/>
    </location>
</feature>
<dbReference type="Proteomes" id="UP000280668">
    <property type="component" value="Unassembled WGS sequence"/>
</dbReference>
<dbReference type="AlphaFoldDB" id="A0A3N2BFR9"/>
<dbReference type="Gene3D" id="3.10.180.10">
    <property type="entry name" value="2,3-Dihydroxybiphenyl 1,2-Dioxygenase, domain 1"/>
    <property type="match status" value="1"/>
</dbReference>
<protein>
    <submittedName>
        <fullName evidence="2">Glyoxalase-like protein</fullName>
    </submittedName>
</protein>
<evidence type="ECO:0000313" key="2">
    <source>
        <dbReference type="EMBL" id="ROR74060.1"/>
    </source>
</evidence>
<accession>A0A3N2BFR9</accession>
<dbReference type="SUPFAM" id="SSF54593">
    <property type="entry name" value="Glyoxalase/Bleomycin resistance protein/Dihydroxybiphenyl dioxygenase"/>
    <property type="match status" value="1"/>
</dbReference>
<dbReference type="EMBL" id="RKHK01000001">
    <property type="protein sequence ID" value="ROR74060.1"/>
    <property type="molecule type" value="Genomic_DNA"/>
</dbReference>
<keyword evidence="3" id="KW-1185">Reference proteome</keyword>
<dbReference type="InterPro" id="IPR025870">
    <property type="entry name" value="Glyoxalase-like_dom"/>
</dbReference>
<dbReference type="OrthoDB" id="3227561at2"/>
<dbReference type="Pfam" id="PF13468">
    <property type="entry name" value="Glyoxalase_3"/>
    <property type="match status" value="1"/>
</dbReference>
<dbReference type="PANTHER" id="PTHR40265:SF1">
    <property type="entry name" value="GLYOXALASE-LIKE DOMAIN-CONTAINING PROTEIN"/>
    <property type="match status" value="1"/>
</dbReference>
<evidence type="ECO:0000313" key="3">
    <source>
        <dbReference type="Proteomes" id="UP000280668"/>
    </source>
</evidence>
<name>A0A3N2BFR9_9MICO</name>